<protein>
    <recommendedName>
        <fullName evidence="5">Pentatricopeptide repeat-containing protein</fullName>
    </recommendedName>
</protein>
<evidence type="ECO:0000313" key="3">
    <source>
        <dbReference type="EMBL" id="KAK3050391.1"/>
    </source>
</evidence>
<dbReference type="PANTHER" id="PTHR47447">
    <property type="entry name" value="OS03G0856100 PROTEIN"/>
    <property type="match status" value="1"/>
</dbReference>
<sequence length="715" mass="80833">MSLLNTLLRPKSLPTPSIIAACSRMTTQHNYTPAERKTRRCANQLYGGDDTSRRGGRGSFSGGPLLEEVFINALVAAGSCRRCAQPLKTGAATRRPALQSTPESVANQYLRTGRRSVTTSTRDKQSLAVALPPEPEGEITRDDYRELVNTYNSPSDLWNQPSPRTRHQRRQQPATQPAIQPTQEHVPLAPRIVITPEQEDSSGKPTREILPPESKRHATWLRGLERLLRETKLGERTNDIWHMYSATSPRSPRYLTDAAVHRLLQHLAWVEFKDIGSSKRYIEFLDEALNAGIEPTAAEWNTAVSFAGRWARKVTSDEVKAAVKTWMRMETTGKGVKPTHVTFNILFDIASRAGRFALADTIRNELKAREMPRNRYYRTSMIHDAGLRRDGHAVRTAFRELVDAGEIVDTAVMNCVILALLHAGEASSAENVFQKMKTLHAEKHEATARQRNWREERELGRSLDRAAYELRKEKTQHESSFFGSKFSNEEHKETVQRGAPIHPNARTCRILLKHHCLVSGNLERVRDFMAEMRTEACGGVVTGIVYLDLFAGFRQWGGHARTVWTRASLEQYWEEFLEAVERGKLLHPPSAPPGSNGEEHSPQHPATDNADTATPDDTSADDTSSYRPFTLAAAEISDRRNSRPEPEAIPYEDRPVSFSSFMCSRVIHAFYKCAGPKRVLAVWKQIQERWTDMSEDERVSVRGHVERVVRDDYTL</sequence>
<feature type="region of interest" description="Disordered" evidence="2">
    <location>
        <begin position="585"/>
        <end position="625"/>
    </location>
</feature>
<feature type="compositionally biased region" description="Low complexity" evidence="2">
    <location>
        <begin position="171"/>
        <end position="183"/>
    </location>
</feature>
<dbReference type="EMBL" id="JAWDJX010000032">
    <property type="protein sequence ID" value="KAK3050391.1"/>
    <property type="molecule type" value="Genomic_DNA"/>
</dbReference>
<feature type="compositionally biased region" description="Polar residues" evidence="2">
    <location>
        <begin position="149"/>
        <end position="159"/>
    </location>
</feature>
<comment type="caution">
    <text evidence="3">The sequence shown here is derived from an EMBL/GenBank/DDBJ whole genome shotgun (WGS) entry which is preliminary data.</text>
</comment>
<dbReference type="Gene3D" id="1.25.40.10">
    <property type="entry name" value="Tetratricopeptide repeat domain"/>
    <property type="match status" value="1"/>
</dbReference>
<keyword evidence="1" id="KW-0677">Repeat</keyword>
<gene>
    <name evidence="3" type="ORF">LTR09_008302</name>
</gene>
<reference evidence="3" key="1">
    <citation type="submission" date="2023-04" db="EMBL/GenBank/DDBJ databases">
        <title>Black Yeasts Isolated from many extreme environments.</title>
        <authorList>
            <person name="Coleine C."/>
            <person name="Stajich J.E."/>
            <person name="Selbmann L."/>
        </authorList>
    </citation>
    <scope>NUCLEOTIDE SEQUENCE</scope>
    <source>
        <strain evidence="3">CCFEE 5312</strain>
    </source>
</reference>
<accession>A0AAJ0DHJ5</accession>
<evidence type="ECO:0000313" key="4">
    <source>
        <dbReference type="Proteomes" id="UP001271007"/>
    </source>
</evidence>
<feature type="region of interest" description="Disordered" evidence="2">
    <location>
        <begin position="91"/>
        <end position="185"/>
    </location>
</feature>
<dbReference type="AlphaFoldDB" id="A0AAJ0DHJ5"/>
<name>A0AAJ0DHJ5_9PEZI</name>
<organism evidence="3 4">
    <name type="scientific">Extremus antarcticus</name>
    <dbReference type="NCBI Taxonomy" id="702011"/>
    <lineage>
        <taxon>Eukaryota</taxon>
        <taxon>Fungi</taxon>
        <taxon>Dikarya</taxon>
        <taxon>Ascomycota</taxon>
        <taxon>Pezizomycotina</taxon>
        <taxon>Dothideomycetes</taxon>
        <taxon>Dothideomycetidae</taxon>
        <taxon>Mycosphaerellales</taxon>
        <taxon>Extremaceae</taxon>
        <taxon>Extremus</taxon>
    </lineage>
</organism>
<proteinExistence type="predicted"/>
<evidence type="ECO:0000256" key="2">
    <source>
        <dbReference type="SAM" id="MobiDB-lite"/>
    </source>
</evidence>
<keyword evidence="4" id="KW-1185">Reference proteome</keyword>
<evidence type="ECO:0008006" key="5">
    <source>
        <dbReference type="Google" id="ProtNLM"/>
    </source>
</evidence>
<dbReference type="InterPro" id="IPR011990">
    <property type="entry name" value="TPR-like_helical_dom_sf"/>
</dbReference>
<feature type="compositionally biased region" description="Low complexity" evidence="2">
    <location>
        <begin position="606"/>
        <end position="625"/>
    </location>
</feature>
<dbReference type="PANTHER" id="PTHR47447:SF17">
    <property type="entry name" value="OS12G0638900 PROTEIN"/>
    <property type="match status" value="1"/>
</dbReference>
<feature type="compositionally biased region" description="Polar residues" evidence="2">
    <location>
        <begin position="98"/>
        <end position="110"/>
    </location>
</feature>
<dbReference type="Proteomes" id="UP001271007">
    <property type="component" value="Unassembled WGS sequence"/>
</dbReference>
<evidence type="ECO:0000256" key="1">
    <source>
        <dbReference type="ARBA" id="ARBA00022737"/>
    </source>
</evidence>